<gene>
    <name evidence="2" type="ORF">SAMN02745136_02976</name>
</gene>
<name>A0A1M6U3D7_9FIRM</name>
<evidence type="ECO:0000256" key="1">
    <source>
        <dbReference type="SAM" id="Phobius"/>
    </source>
</evidence>
<evidence type="ECO:0008006" key="4">
    <source>
        <dbReference type="Google" id="ProtNLM"/>
    </source>
</evidence>
<dbReference type="Proteomes" id="UP000184386">
    <property type="component" value="Unassembled WGS sequence"/>
</dbReference>
<organism evidence="2 3">
    <name type="scientific">Anaerocolumna jejuensis DSM 15929</name>
    <dbReference type="NCBI Taxonomy" id="1121322"/>
    <lineage>
        <taxon>Bacteria</taxon>
        <taxon>Bacillati</taxon>
        <taxon>Bacillota</taxon>
        <taxon>Clostridia</taxon>
        <taxon>Lachnospirales</taxon>
        <taxon>Lachnospiraceae</taxon>
        <taxon>Anaerocolumna</taxon>
    </lineage>
</organism>
<reference evidence="2 3" key="1">
    <citation type="submission" date="2016-11" db="EMBL/GenBank/DDBJ databases">
        <authorList>
            <person name="Jaros S."/>
            <person name="Januszkiewicz K."/>
            <person name="Wedrychowicz H."/>
        </authorList>
    </citation>
    <scope>NUCLEOTIDE SEQUENCE [LARGE SCALE GENOMIC DNA]</scope>
    <source>
        <strain evidence="2 3">DSM 15929</strain>
    </source>
</reference>
<dbReference type="EMBL" id="FRAC01000014">
    <property type="protein sequence ID" value="SHK63706.1"/>
    <property type="molecule type" value="Genomic_DNA"/>
</dbReference>
<accession>A0A1M6U3D7</accession>
<dbReference type="AlphaFoldDB" id="A0A1M6U3D7"/>
<keyword evidence="3" id="KW-1185">Reference proteome</keyword>
<keyword evidence="1" id="KW-0812">Transmembrane</keyword>
<keyword evidence="1" id="KW-0472">Membrane</keyword>
<protein>
    <recommendedName>
        <fullName evidence="4">Lipoprotein</fullName>
    </recommendedName>
</protein>
<proteinExistence type="predicted"/>
<evidence type="ECO:0000313" key="3">
    <source>
        <dbReference type="Proteomes" id="UP000184386"/>
    </source>
</evidence>
<keyword evidence="1" id="KW-1133">Transmembrane helix</keyword>
<feature type="transmembrane region" description="Helical" evidence="1">
    <location>
        <begin position="50"/>
        <end position="74"/>
    </location>
</feature>
<sequence length="80" mass="9256">MYKISLIFSGILFLLGCMTLGAAIFCSDVLPRIFKIYLLSHPTNYSDDMLYINSTRIYLLAFAEIILGIFSYFYHLKKTK</sequence>
<dbReference type="PROSITE" id="PS51257">
    <property type="entry name" value="PROKAR_LIPOPROTEIN"/>
    <property type="match status" value="1"/>
</dbReference>
<evidence type="ECO:0000313" key="2">
    <source>
        <dbReference type="EMBL" id="SHK63706.1"/>
    </source>
</evidence>